<sequence length="35" mass="3814">MQVSPTLAAASTVILAIVTLLFLTMELLQRKQPSQ</sequence>
<dbReference type="EMBL" id="JACHBG010000017">
    <property type="protein sequence ID" value="MBB6487910.1"/>
    <property type="molecule type" value="Genomic_DNA"/>
</dbReference>
<keyword evidence="1" id="KW-0472">Membrane</keyword>
<reference evidence="2 3" key="1">
    <citation type="submission" date="2020-08" db="EMBL/GenBank/DDBJ databases">
        <title>Genomic Encyclopedia of Type Strains, Phase IV (KMG-V): Genome sequencing to study the core and pangenomes of soil and plant-associated prokaryotes.</title>
        <authorList>
            <person name="Whitman W."/>
        </authorList>
    </citation>
    <scope>NUCLEOTIDE SEQUENCE [LARGE SCALE GENOMIC DNA]</scope>
    <source>
        <strain evidence="2 3">SEMIA 4060</strain>
    </source>
</reference>
<accession>A0A7X0IVP9</accession>
<evidence type="ECO:0000313" key="2">
    <source>
        <dbReference type="EMBL" id="MBB6487910.1"/>
    </source>
</evidence>
<feature type="transmembrane region" description="Helical" evidence="1">
    <location>
        <begin position="6"/>
        <end position="28"/>
    </location>
</feature>
<proteinExistence type="predicted"/>
<comment type="caution">
    <text evidence="2">The sequence shown here is derived from an EMBL/GenBank/DDBJ whole genome shotgun (WGS) entry which is preliminary data.</text>
</comment>
<name>A0A7X0IVP9_9HYPH</name>
<dbReference type="AlphaFoldDB" id="A0A7X0IVP9"/>
<dbReference type="Proteomes" id="UP000565576">
    <property type="component" value="Unassembled WGS sequence"/>
</dbReference>
<keyword evidence="1" id="KW-0812">Transmembrane</keyword>
<keyword evidence="1" id="KW-1133">Transmembrane helix</keyword>
<gene>
    <name evidence="2" type="ORF">GGD46_005220</name>
</gene>
<organism evidence="2 3">
    <name type="scientific">Rhizobium lusitanum</name>
    <dbReference type="NCBI Taxonomy" id="293958"/>
    <lineage>
        <taxon>Bacteria</taxon>
        <taxon>Pseudomonadati</taxon>
        <taxon>Pseudomonadota</taxon>
        <taxon>Alphaproteobacteria</taxon>
        <taxon>Hyphomicrobiales</taxon>
        <taxon>Rhizobiaceae</taxon>
        <taxon>Rhizobium/Agrobacterium group</taxon>
        <taxon>Rhizobium</taxon>
    </lineage>
</organism>
<evidence type="ECO:0000313" key="3">
    <source>
        <dbReference type="Proteomes" id="UP000565576"/>
    </source>
</evidence>
<evidence type="ECO:0000256" key="1">
    <source>
        <dbReference type="SAM" id="Phobius"/>
    </source>
</evidence>
<protein>
    <submittedName>
        <fullName evidence="2">ABC-type spermidine/putrescine transport system permease subunit II</fullName>
    </submittedName>
</protein>